<feature type="domain" description="SKP1 component dimerisation" evidence="5">
    <location>
        <begin position="102"/>
        <end position="149"/>
    </location>
</feature>
<comment type="function">
    <text evidence="4">Involved in ubiquitination and subsequent proteasomal degradation of target proteins. Together with CUL1, RBX1 and a F-box protein, it forms a SCF E3 ubiquitin ligase complex. The functional specificity of this complex depends on the type of F-box protein. In the SCF complex, it serves as an adapter that links the F-box protein to CUL1.</text>
</comment>
<name>A0A834TE82_9FABA</name>
<evidence type="ECO:0000259" key="5">
    <source>
        <dbReference type="Pfam" id="PF01466"/>
    </source>
</evidence>
<dbReference type="PANTHER" id="PTHR11165">
    <property type="entry name" value="SKP1"/>
    <property type="match status" value="1"/>
</dbReference>
<dbReference type="OrthoDB" id="7827685at2759"/>
<proteinExistence type="inferred from homology"/>
<gene>
    <name evidence="7" type="ORF">G2W53_029503</name>
</gene>
<comment type="caution">
    <text evidence="7">The sequence shown here is derived from an EMBL/GenBank/DDBJ whole genome shotgun (WGS) entry which is preliminary data.</text>
</comment>
<dbReference type="Pfam" id="PF03931">
    <property type="entry name" value="Skp1_POZ"/>
    <property type="match status" value="1"/>
</dbReference>
<dbReference type="SUPFAM" id="SSF81382">
    <property type="entry name" value="Skp1 dimerisation domain-like"/>
    <property type="match status" value="1"/>
</dbReference>
<dbReference type="Proteomes" id="UP000634136">
    <property type="component" value="Unassembled WGS sequence"/>
</dbReference>
<dbReference type="Pfam" id="PF01466">
    <property type="entry name" value="Skp1"/>
    <property type="match status" value="1"/>
</dbReference>
<evidence type="ECO:0000256" key="1">
    <source>
        <dbReference type="ARBA" id="ARBA00004906"/>
    </source>
</evidence>
<reference evidence="7" key="1">
    <citation type="submission" date="2020-09" db="EMBL/GenBank/DDBJ databases">
        <title>Genome-Enabled Discovery of Anthraquinone Biosynthesis in Senna tora.</title>
        <authorList>
            <person name="Kang S.-H."/>
            <person name="Pandey R.P."/>
            <person name="Lee C.-M."/>
            <person name="Sim J.-S."/>
            <person name="Jeong J.-T."/>
            <person name="Choi B.-S."/>
            <person name="Jung M."/>
            <person name="Ginzburg D."/>
            <person name="Zhao K."/>
            <person name="Won S.Y."/>
            <person name="Oh T.-J."/>
            <person name="Yu Y."/>
            <person name="Kim N.-H."/>
            <person name="Lee O.R."/>
            <person name="Lee T.-H."/>
            <person name="Bashyal P."/>
            <person name="Kim T.-S."/>
            <person name="Lee W.-H."/>
            <person name="Kawkins C."/>
            <person name="Kim C.-K."/>
            <person name="Kim J.S."/>
            <person name="Ahn B.O."/>
            <person name="Rhee S.Y."/>
            <person name="Sohng J.K."/>
        </authorList>
    </citation>
    <scope>NUCLEOTIDE SEQUENCE</scope>
    <source>
        <tissue evidence="7">Leaf</tissue>
    </source>
</reference>
<dbReference type="SMART" id="SM00512">
    <property type="entry name" value="Skp1"/>
    <property type="match status" value="1"/>
</dbReference>
<dbReference type="InterPro" id="IPR016073">
    <property type="entry name" value="Skp1_comp_POZ"/>
</dbReference>
<dbReference type="EMBL" id="JAAIUW010000009">
    <property type="protein sequence ID" value="KAF7815534.1"/>
    <property type="molecule type" value="Genomic_DNA"/>
</dbReference>
<dbReference type="SUPFAM" id="SSF54695">
    <property type="entry name" value="POZ domain"/>
    <property type="match status" value="1"/>
</dbReference>
<dbReference type="GO" id="GO:0016567">
    <property type="term" value="P:protein ubiquitination"/>
    <property type="evidence" value="ECO:0007669"/>
    <property type="project" value="UniProtKB-UniRule"/>
</dbReference>
<sequence length="151" mass="17094">MSSVTLLSSDGEAFVVDVDVAMQSPTLKYMIENNIIDNGIPLPDIGGEILSRVIEYCKKHAGPDRIDRADEEELISWDSDFVKVDRDTLFELVKASKFLDIKNLLDLTCRAVADMIKGKSAAEIRRIFKVEYDFSAEEEAQILEENEWAFD</sequence>
<evidence type="ECO:0000256" key="4">
    <source>
        <dbReference type="PIRNR" id="PIRNR028729"/>
    </source>
</evidence>
<keyword evidence="3 4" id="KW-0833">Ubl conjugation pathway</keyword>
<comment type="similarity">
    <text evidence="2 4">Belongs to the SKP1 family.</text>
</comment>
<protein>
    <recommendedName>
        <fullName evidence="4">SKP1-like protein</fullName>
    </recommendedName>
</protein>
<dbReference type="Gene3D" id="3.30.710.10">
    <property type="entry name" value="Potassium Channel Kv1.1, Chain A"/>
    <property type="match status" value="1"/>
</dbReference>
<dbReference type="InterPro" id="IPR036296">
    <property type="entry name" value="SKP1-like_dim_sf"/>
</dbReference>
<comment type="subunit">
    <text evidence="4">Part of a SCF (SKP1-cullin-F-box) protein ligase complex.</text>
</comment>
<dbReference type="InterPro" id="IPR001232">
    <property type="entry name" value="SKP1-like"/>
</dbReference>
<dbReference type="FunFam" id="3.30.710.10:FF:000026">
    <property type="entry name" value="E3 ubiquitin ligase complex SCF subunit"/>
    <property type="match status" value="1"/>
</dbReference>
<dbReference type="CDD" id="cd18322">
    <property type="entry name" value="BTB_POZ_SKP1"/>
    <property type="match status" value="1"/>
</dbReference>
<evidence type="ECO:0000259" key="6">
    <source>
        <dbReference type="Pfam" id="PF03931"/>
    </source>
</evidence>
<dbReference type="AlphaFoldDB" id="A0A834TE82"/>
<dbReference type="InterPro" id="IPR016897">
    <property type="entry name" value="SKP1"/>
</dbReference>
<dbReference type="GO" id="GO:0006511">
    <property type="term" value="P:ubiquitin-dependent protein catabolic process"/>
    <property type="evidence" value="ECO:0007669"/>
    <property type="project" value="InterPro"/>
</dbReference>
<dbReference type="GO" id="GO:0009867">
    <property type="term" value="P:jasmonic acid mediated signaling pathway"/>
    <property type="evidence" value="ECO:0007669"/>
    <property type="project" value="UniProtKB-ARBA"/>
</dbReference>
<evidence type="ECO:0000256" key="2">
    <source>
        <dbReference type="ARBA" id="ARBA00009993"/>
    </source>
</evidence>
<keyword evidence="8" id="KW-1185">Reference proteome</keyword>
<evidence type="ECO:0000313" key="7">
    <source>
        <dbReference type="EMBL" id="KAF7815534.1"/>
    </source>
</evidence>
<comment type="pathway">
    <text evidence="1 4">Protein modification; protein ubiquitination.</text>
</comment>
<dbReference type="UniPathway" id="UPA00143"/>
<evidence type="ECO:0000256" key="3">
    <source>
        <dbReference type="ARBA" id="ARBA00022786"/>
    </source>
</evidence>
<evidence type="ECO:0000313" key="8">
    <source>
        <dbReference type="Proteomes" id="UP000634136"/>
    </source>
</evidence>
<feature type="domain" description="SKP1 component POZ" evidence="6">
    <location>
        <begin position="3"/>
        <end position="60"/>
    </location>
</feature>
<dbReference type="PIRSF" id="PIRSF028729">
    <property type="entry name" value="E3_ubiquit_lig_SCF_Skp"/>
    <property type="match status" value="1"/>
</dbReference>
<dbReference type="InterPro" id="IPR011333">
    <property type="entry name" value="SKP1/BTB/POZ_sf"/>
</dbReference>
<organism evidence="7 8">
    <name type="scientific">Senna tora</name>
    <dbReference type="NCBI Taxonomy" id="362788"/>
    <lineage>
        <taxon>Eukaryota</taxon>
        <taxon>Viridiplantae</taxon>
        <taxon>Streptophyta</taxon>
        <taxon>Embryophyta</taxon>
        <taxon>Tracheophyta</taxon>
        <taxon>Spermatophyta</taxon>
        <taxon>Magnoliopsida</taxon>
        <taxon>eudicotyledons</taxon>
        <taxon>Gunneridae</taxon>
        <taxon>Pentapetalae</taxon>
        <taxon>rosids</taxon>
        <taxon>fabids</taxon>
        <taxon>Fabales</taxon>
        <taxon>Fabaceae</taxon>
        <taxon>Caesalpinioideae</taxon>
        <taxon>Cassia clade</taxon>
        <taxon>Senna</taxon>
    </lineage>
</organism>
<accession>A0A834TE82</accession>
<dbReference type="InterPro" id="IPR016072">
    <property type="entry name" value="Skp1_comp_dimer"/>
</dbReference>